<evidence type="ECO:0000313" key="2">
    <source>
        <dbReference type="Proteomes" id="UP000464954"/>
    </source>
</evidence>
<dbReference type="KEGG" id="taer:GT409_12090"/>
<dbReference type="AlphaFoldDB" id="A0A6P1MAM8"/>
<proteinExistence type="predicted"/>
<dbReference type="Proteomes" id="UP000464954">
    <property type="component" value="Chromosome"/>
</dbReference>
<dbReference type="RefSeq" id="WP_160629332.1">
    <property type="nucleotide sequence ID" value="NZ_CP047593.1"/>
</dbReference>
<dbReference type="InterPro" id="IPR008928">
    <property type="entry name" value="6-hairpin_glycosidase_sf"/>
</dbReference>
<dbReference type="SUPFAM" id="SSF48208">
    <property type="entry name" value="Six-hairpin glycosidases"/>
    <property type="match status" value="1"/>
</dbReference>
<dbReference type="EMBL" id="CP047593">
    <property type="protein sequence ID" value="QHI70153.1"/>
    <property type="molecule type" value="Genomic_DNA"/>
</dbReference>
<reference evidence="1 2" key="1">
    <citation type="submission" date="2020-01" db="EMBL/GenBank/DDBJ databases">
        <title>Ponticoccus aerotolerans gen. nov., sp. nov., an anaerobic bacterium and proposal of Ponticoccusceae fam. nov., Ponticoccusles ord. nov. and Ponticoccuse classis nov. in the phylum Kiritimatiellaeota.</title>
        <authorList>
            <person name="Zhou L.Y."/>
            <person name="Du Z.J."/>
        </authorList>
    </citation>
    <scope>NUCLEOTIDE SEQUENCE [LARGE SCALE GENOMIC DNA]</scope>
    <source>
        <strain evidence="1 2">S-5007</strain>
    </source>
</reference>
<accession>A0A6P1MAM8</accession>
<dbReference type="Gene3D" id="1.50.10.20">
    <property type="match status" value="1"/>
</dbReference>
<gene>
    <name evidence="1" type="ORF">GT409_12090</name>
</gene>
<keyword evidence="2" id="KW-1185">Reference proteome</keyword>
<protein>
    <submittedName>
        <fullName evidence="1">Uncharacterized protein</fullName>
    </submittedName>
</protein>
<evidence type="ECO:0000313" key="1">
    <source>
        <dbReference type="EMBL" id="QHI70153.1"/>
    </source>
</evidence>
<organism evidence="1 2">
    <name type="scientific">Tichowtungia aerotolerans</name>
    <dbReference type="NCBI Taxonomy" id="2697043"/>
    <lineage>
        <taxon>Bacteria</taxon>
        <taxon>Pseudomonadati</taxon>
        <taxon>Kiritimatiellota</taxon>
        <taxon>Tichowtungiia</taxon>
        <taxon>Tichowtungiales</taxon>
        <taxon>Tichowtungiaceae</taxon>
        <taxon>Tichowtungia</taxon>
    </lineage>
</organism>
<sequence length="421" mass="47468">MMKAQLKTAVEKNIRWFECSGIMRPSDGFWGVAERIAVMELNEAEKKINDMFPCQTRLNAGTVVLDHRRADCALESALMFDLASEYFGRNDYRKIATNLIQFLLNRSCLQVTDPDSEFFNLWKWATPLFFDANKIWIDDNSWIVICLLILAQRGHEGLHETALSTADALQKQMQLYFDFIEQKGRNAKYNTAIFGVQLNPHWIGLATLALAFADKTRKTRNSYNLIRRYYDIVLDGPHAWDLDSLCKSASGVSWAISEFAYLSFVAPLVAQICGDERIMRVAEKAADILLKNQMSDGHFTSNHFEAPAGDHLADLIYTQNWATLGLYHLAKLSPAKVEYRAAFEKSAQFLIDIQDSSGTSLFDGCWRGMYDCDVGAWGGGNRFEGGKGSIYSGWTNAVISIAFLLELTDSTLSSWLLTDAE</sequence>
<dbReference type="GO" id="GO:0005975">
    <property type="term" value="P:carbohydrate metabolic process"/>
    <property type="evidence" value="ECO:0007669"/>
    <property type="project" value="InterPro"/>
</dbReference>
<name>A0A6P1MAM8_9BACT</name>